<evidence type="ECO:0000256" key="3">
    <source>
        <dbReference type="ARBA" id="ARBA00022695"/>
    </source>
</evidence>
<keyword evidence="4 8" id="KW-0479">Metal-binding</keyword>
<evidence type="ECO:0000256" key="2">
    <source>
        <dbReference type="ARBA" id="ARBA00022679"/>
    </source>
</evidence>
<name>A0A4R3XSA6_9PROT</name>
<keyword evidence="6 8" id="KW-0067">ATP-binding</keyword>
<dbReference type="RefSeq" id="WP_124946486.1">
    <property type="nucleotide sequence ID" value="NZ_BHVT01000036.1"/>
</dbReference>
<dbReference type="Pfam" id="PF02696">
    <property type="entry name" value="SelO"/>
    <property type="match status" value="1"/>
</dbReference>
<feature type="binding site" evidence="8">
    <location>
        <position position="246"/>
    </location>
    <ligand>
        <name>ATP</name>
        <dbReference type="ChEBI" id="CHEBI:30616"/>
    </ligand>
</feature>
<feature type="binding site" evidence="8">
    <location>
        <position position="141"/>
    </location>
    <ligand>
        <name>ATP</name>
        <dbReference type="ChEBI" id="CHEBI:30616"/>
    </ligand>
</feature>
<evidence type="ECO:0000313" key="9">
    <source>
        <dbReference type="EMBL" id="TCV80091.1"/>
    </source>
</evidence>
<feature type="binding site" evidence="8">
    <location>
        <position position="340"/>
    </location>
    <ligand>
        <name>ATP</name>
        <dbReference type="ChEBI" id="CHEBI:30616"/>
    </ligand>
</feature>
<dbReference type="InterPro" id="IPR003846">
    <property type="entry name" value="SelO"/>
</dbReference>
<dbReference type="HAMAP" id="MF_00692">
    <property type="entry name" value="SelO"/>
    <property type="match status" value="1"/>
</dbReference>
<dbReference type="AlphaFoldDB" id="A0A4R3XSA6"/>
<comment type="similarity">
    <text evidence="1 8">Belongs to the SELO family.</text>
</comment>
<proteinExistence type="inferred from homology"/>
<evidence type="ECO:0000256" key="4">
    <source>
        <dbReference type="ARBA" id="ARBA00022723"/>
    </source>
</evidence>
<evidence type="ECO:0000256" key="8">
    <source>
        <dbReference type="HAMAP-Rule" id="MF_00692"/>
    </source>
</evidence>
<evidence type="ECO:0000313" key="10">
    <source>
        <dbReference type="Proteomes" id="UP000295367"/>
    </source>
</evidence>
<dbReference type="Proteomes" id="UP000295367">
    <property type="component" value="Unassembled WGS sequence"/>
</dbReference>
<evidence type="ECO:0000256" key="1">
    <source>
        <dbReference type="ARBA" id="ARBA00009747"/>
    </source>
</evidence>
<comment type="catalytic activity">
    <reaction evidence="8">
        <text>L-threonyl-[protein] + ATP = 3-O-(5'-adenylyl)-L-threonyl-[protein] + diphosphate</text>
        <dbReference type="Rhea" id="RHEA:54292"/>
        <dbReference type="Rhea" id="RHEA-COMP:11060"/>
        <dbReference type="Rhea" id="RHEA-COMP:13847"/>
        <dbReference type="ChEBI" id="CHEBI:30013"/>
        <dbReference type="ChEBI" id="CHEBI:30616"/>
        <dbReference type="ChEBI" id="CHEBI:33019"/>
        <dbReference type="ChEBI" id="CHEBI:138113"/>
        <dbReference type="EC" id="2.7.7.108"/>
    </reaction>
</comment>
<reference evidence="9 10" key="1">
    <citation type="submission" date="2019-03" db="EMBL/GenBank/DDBJ databases">
        <title>Genomic Encyclopedia of Type Strains, Phase IV (KMG-IV): sequencing the most valuable type-strain genomes for metagenomic binning, comparative biology and taxonomic classification.</title>
        <authorList>
            <person name="Goeker M."/>
        </authorList>
    </citation>
    <scope>NUCLEOTIDE SEQUENCE [LARGE SCALE GENOMIC DNA]</scope>
    <source>
        <strain evidence="9 10">DSM 100309</strain>
    </source>
</reference>
<evidence type="ECO:0000256" key="5">
    <source>
        <dbReference type="ARBA" id="ARBA00022741"/>
    </source>
</evidence>
<keyword evidence="5 8" id="KW-0547">Nucleotide-binding</keyword>
<keyword evidence="3 8" id="KW-0548">Nucleotidyltransferase</keyword>
<dbReference type="GO" id="GO:0030145">
    <property type="term" value="F:manganese ion binding"/>
    <property type="evidence" value="ECO:0007669"/>
    <property type="project" value="UniProtKB-UniRule"/>
</dbReference>
<dbReference type="OrthoDB" id="9776281at2"/>
<comment type="catalytic activity">
    <reaction evidence="8">
        <text>L-histidyl-[protein] + UTP = N(tele)-(5'-uridylyl)-L-histidyl-[protein] + diphosphate</text>
        <dbReference type="Rhea" id="RHEA:83891"/>
        <dbReference type="Rhea" id="RHEA-COMP:9745"/>
        <dbReference type="Rhea" id="RHEA-COMP:20239"/>
        <dbReference type="ChEBI" id="CHEBI:29979"/>
        <dbReference type="ChEBI" id="CHEBI:33019"/>
        <dbReference type="ChEBI" id="CHEBI:46398"/>
        <dbReference type="ChEBI" id="CHEBI:233474"/>
    </reaction>
</comment>
<comment type="cofactor">
    <cofactor evidence="8">
        <name>Mg(2+)</name>
        <dbReference type="ChEBI" id="CHEBI:18420"/>
    </cofactor>
    <cofactor evidence="8">
        <name>Mn(2+)</name>
        <dbReference type="ChEBI" id="CHEBI:29035"/>
    </cofactor>
</comment>
<gene>
    <name evidence="8" type="primary">ydiU</name>
    <name evidence="8" type="synonym">selO</name>
    <name evidence="9" type="ORF">EDC63_1304</name>
</gene>
<keyword evidence="7 8" id="KW-0460">Magnesium</keyword>
<comment type="catalytic activity">
    <reaction evidence="8">
        <text>L-seryl-[protein] + UTP = O-(5'-uridylyl)-L-seryl-[protein] + diphosphate</text>
        <dbReference type="Rhea" id="RHEA:64604"/>
        <dbReference type="Rhea" id="RHEA-COMP:9863"/>
        <dbReference type="Rhea" id="RHEA-COMP:16635"/>
        <dbReference type="ChEBI" id="CHEBI:29999"/>
        <dbReference type="ChEBI" id="CHEBI:33019"/>
        <dbReference type="ChEBI" id="CHEBI:46398"/>
        <dbReference type="ChEBI" id="CHEBI:156051"/>
    </reaction>
</comment>
<comment type="caution">
    <text evidence="9">The sequence shown here is derived from an EMBL/GenBank/DDBJ whole genome shotgun (WGS) entry which is preliminary data.</text>
</comment>
<comment type="catalytic activity">
    <reaction evidence="8">
        <text>L-tyrosyl-[protein] + UTP = O-(5'-uridylyl)-L-tyrosyl-[protein] + diphosphate</text>
        <dbReference type="Rhea" id="RHEA:83887"/>
        <dbReference type="Rhea" id="RHEA-COMP:10136"/>
        <dbReference type="Rhea" id="RHEA-COMP:20238"/>
        <dbReference type="ChEBI" id="CHEBI:33019"/>
        <dbReference type="ChEBI" id="CHEBI:46398"/>
        <dbReference type="ChEBI" id="CHEBI:46858"/>
        <dbReference type="ChEBI" id="CHEBI:90602"/>
    </reaction>
</comment>
<dbReference type="PANTHER" id="PTHR32057">
    <property type="entry name" value="PROTEIN ADENYLYLTRANSFERASE SELO, MITOCHONDRIAL"/>
    <property type="match status" value="1"/>
</dbReference>
<dbReference type="GO" id="GO:0000287">
    <property type="term" value="F:magnesium ion binding"/>
    <property type="evidence" value="ECO:0007669"/>
    <property type="project" value="UniProtKB-UniRule"/>
</dbReference>
<feature type="binding site" evidence="8">
    <location>
        <position position="140"/>
    </location>
    <ligand>
        <name>ATP</name>
        <dbReference type="ChEBI" id="CHEBI:30616"/>
    </ligand>
</feature>
<evidence type="ECO:0000256" key="7">
    <source>
        <dbReference type="ARBA" id="ARBA00022842"/>
    </source>
</evidence>
<sequence length="582" mass="65008">MDSPVPLSFTAFLQFADYSLLRSLTVDPEQARHAPNKMPRQVKSGHYVEVLPTPLPDPHYVIHSLSFFRELGLSESAASEASFMQFFTGDPTVAVSAANADIASPHVRASGWASGYALSIYGQEMYHNCPFKNGNGYGDGRAISVLEVLLPNGHRWEFQLKGGGRTPYCRGGDGRAVLRSSIREFLASEAMAAMGVPTSRALCLFVSRSETISRPWYSPGAKTEEPDRMVDEPAAITTRAAPSFLRVGQLELFGRRARKNEHPRALAELEAIFLHALEREYPDIAAELRGTEATLSDKVIAVAREFGARLSRLAAHWIRVGYCQGNFNSDNCAVGGWTLDYGPFGFMEAYNPMFQMWIGGGEHFSFMNQPMAAATNFQMFCMAVTPLLGQDTNAIKALGDIVDTLPKFMNHEMYRMWAEKMGLAEFRMELFAELHALMTETPVDYTIFWRELSSLPKHVAALRPGFYETRGGYAQDSVTMEARWTVWLQKWHAALEQEGREPADVSAAMKRVNPKYIPREWMMVEAYRSATDAGDFSLVQKLHDVLADPYGEQSEAMAALYYKKKEEKFFDLGGTSHCSCSS</sequence>
<dbReference type="GO" id="GO:0005524">
    <property type="term" value="F:ATP binding"/>
    <property type="evidence" value="ECO:0007669"/>
    <property type="project" value="UniProtKB-UniRule"/>
</dbReference>
<feature type="binding site" evidence="8">
    <location>
        <position position="173"/>
    </location>
    <ligand>
        <name>ATP</name>
        <dbReference type="ChEBI" id="CHEBI:30616"/>
    </ligand>
</feature>
<accession>A0A4R3XSA6</accession>
<comment type="catalytic activity">
    <reaction evidence="8">
        <text>L-seryl-[protein] + ATP = 3-O-(5'-adenylyl)-L-seryl-[protein] + diphosphate</text>
        <dbReference type="Rhea" id="RHEA:58120"/>
        <dbReference type="Rhea" id="RHEA-COMP:9863"/>
        <dbReference type="Rhea" id="RHEA-COMP:15073"/>
        <dbReference type="ChEBI" id="CHEBI:29999"/>
        <dbReference type="ChEBI" id="CHEBI:30616"/>
        <dbReference type="ChEBI" id="CHEBI:33019"/>
        <dbReference type="ChEBI" id="CHEBI:142516"/>
        <dbReference type="EC" id="2.7.7.108"/>
    </reaction>
</comment>
<dbReference type="EC" id="2.7.7.-" evidence="8"/>
<keyword evidence="10" id="KW-1185">Reference proteome</keyword>
<dbReference type="EC" id="2.7.7.108" evidence="8"/>
<keyword evidence="2 8" id="KW-0808">Transferase</keyword>
<feature type="binding site" evidence="8">
    <location>
        <position position="340"/>
    </location>
    <ligand>
        <name>Mg(2+)</name>
        <dbReference type="ChEBI" id="CHEBI:18420"/>
    </ligand>
</feature>
<feature type="active site" description="Proton acceptor" evidence="8">
    <location>
        <position position="330"/>
    </location>
</feature>
<feature type="binding site" evidence="8">
    <location>
        <position position="174"/>
    </location>
    <ligand>
        <name>ATP</name>
        <dbReference type="ChEBI" id="CHEBI:30616"/>
    </ligand>
</feature>
<dbReference type="PANTHER" id="PTHR32057:SF14">
    <property type="entry name" value="PROTEIN ADENYLYLTRANSFERASE SELO, MITOCHONDRIAL"/>
    <property type="match status" value="1"/>
</dbReference>
<feature type="binding site" evidence="8">
    <location>
        <position position="331"/>
    </location>
    <ligand>
        <name>Mg(2+)</name>
        <dbReference type="ChEBI" id="CHEBI:18420"/>
    </ligand>
</feature>
<feature type="binding site" evidence="8">
    <location>
        <position position="239"/>
    </location>
    <ligand>
        <name>ATP</name>
        <dbReference type="ChEBI" id="CHEBI:30616"/>
    </ligand>
</feature>
<feature type="binding site" evidence="8">
    <location>
        <position position="138"/>
    </location>
    <ligand>
        <name>ATP</name>
        <dbReference type="ChEBI" id="CHEBI:30616"/>
    </ligand>
</feature>
<dbReference type="GO" id="GO:0070733">
    <property type="term" value="F:AMPylase activity"/>
    <property type="evidence" value="ECO:0007669"/>
    <property type="project" value="UniProtKB-EC"/>
</dbReference>
<evidence type="ECO:0000256" key="6">
    <source>
        <dbReference type="ARBA" id="ARBA00022840"/>
    </source>
</evidence>
<organism evidence="9 10">
    <name type="scientific">Sulfurirhabdus autotrophica</name>
    <dbReference type="NCBI Taxonomy" id="1706046"/>
    <lineage>
        <taxon>Bacteria</taxon>
        <taxon>Pseudomonadati</taxon>
        <taxon>Pseudomonadota</taxon>
        <taxon>Betaproteobacteria</taxon>
        <taxon>Nitrosomonadales</taxon>
        <taxon>Sulfuricellaceae</taxon>
        <taxon>Sulfurirhabdus</taxon>
    </lineage>
</organism>
<comment type="catalytic activity">
    <reaction evidence="8">
        <text>L-tyrosyl-[protein] + ATP = O-(5'-adenylyl)-L-tyrosyl-[protein] + diphosphate</text>
        <dbReference type="Rhea" id="RHEA:54288"/>
        <dbReference type="Rhea" id="RHEA-COMP:10136"/>
        <dbReference type="Rhea" id="RHEA-COMP:13846"/>
        <dbReference type="ChEBI" id="CHEBI:30616"/>
        <dbReference type="ChEBI" id="CHEBI:33019"/>
        <dbReference type="ChEBI" id="CHEBI:46858"/>
        <dbReference type="ChEBI" id="CHEBI:83624"/>
        <dbReference type="EC" id="2.7.7.108"/>
    </reaction>
</comment>
<protein>
    <recommendedName>
        <fullName evidence="8">Protein nucleotidyltransferase YdiU</fullName>
        <ecNumber evidence="8">2.7.7.-</ecNumber>
    </recommendedName>
    <alternativeName>
        <fullName evidence="8">Protein adenylyltransferase YdiU</fullName>
        <ecNumber evidence="8">2.7.7.108</ecNumber>
    </alternativeName>
    <alternativeName>
        <fullName evidence="8">Protein uridylyltransferase YdiU</fullName>
        <ecNumber evidence="8">2.7.7.-</ecNumber>
    </alternativeName>
</protein>
<keyword evidence="8" id="KW-0464">Manganese</keyword>
<dbReference type="EMBL" id="SMCO01000030">
    <property type="protein sequence ID" value="TCV80091.1"/>
    <property type="molecule type" value="Genomic_DNA"/>
</dbReference>
<feature type="binding site" evidence="8">
    <location>
        <position position="161"/>
    </location>
    <ligand>
        <name>ATP</name>
        <dbReference type="ChEBI" id="CHEBI:30616"/>
    </ligand>
</feature>
<comment type="function">
    <text evidence="8">Nucleotidyltransferase involved in the post-translational modification of proteins. It can catalyze the addition of adenosine monophosphate (AMP) or uridine monophosphate (UMP) to a protein, resulting in modifications known as AMPylation and UMPylation.</text>
</comment>